<dbReference type="InterPro" id="IPR011650">
    <property type="entry name" value="Peptidase_M20_dimer"/>
</dbReference>
<dbReference type="Pfam" id="PF01546">
    <property type="entry name" value="Peptidase_M20"/>
    <property type="match status" value="1"/>
</dbReference>
<reference evidence="7 8" key="1">
    <citation type="submission" date="2017-08" db="EMBL/GenBank/DDBJ databases">
        <title>Aliifodinibius alkalisoli sp. nov., isolated from saline alkaline soil.</title>
        <authorList>
            <person name="Liu D."/>
            <person name="Zhang G."/>
        </authorList>
    </citation>
    <scope>NUCLEOTIDE SEQUENCE [LARGE SCALE GENOMIC DNA]</scope>
    <source>
        <strain evidence="7 8">WN023</strain>
    </source>
</reference>
<keyword evidence="4" id="KW-0378">Hydrolase</keyword>
<evidence type="ECO:0000256" key="4">
    <source>
        <dbReference type="ARBA" id="ARBA00022801"/>
    </source>
</evidence>
<dbReference type="PIRSF" id="PIRSF036696">
    <property type="entry name" value="ACY-1"/>
    <property type="match status" value="1"/>
</dbReference>
<dbReference type="SUPFAM" id="SSF55031">
    <property type="entry name" value="Bacterial exopeptidase dimerisation domain"/>
    <property type="match status" value="1"/>
</dbReference>
<dbReference type="AlphaFoldDB" id="A0A2A2GD32"/>
<dbReference type="OrthoDB" id="9792335at2"/>
<evidence type="ECO:0000256" key="5">
    <source>
        <dbReference type="ARBA" id="ARBA00022833"/>
    </source>
</evidence>
<dbReference type="GO" id="GO:0008233">
    <property type="term" value="F:peptidase activity"/>
    <property type="evidence" value="ECO:0007669"/>
    <property type="project" value="UniProtKB-KW"/>
</dbReference>
<dbReference type="GO" id="GO:0046872">
    <property type="term" value="F:metal ion binding"/>
    <property type="evidence" value="ECO:0007669"/>
    <property type="project" value="UniProtKB-KW"/>
</dbReference>
<dbReference type="PANTHER" id="PTHR45962">
    <property type="entry name" value="N-FATTY-ACYL-AMINO ACID SYNTHASE/HYDROLASE PM20D1"/>
    <property type="match status" value="1"/>
</dbReference>
<name>A0A2A2GD32_9BACT</name>
<dbReference type="SUPFAM" id="SSF53187">
    <property type="entry name" value="Zn-dependent exopeptidases"/>
    <property type="match status" value="1"/>
</dbReference>
<dbReference type="InterPro" id="IPR002933">
    <property type="entry name" value="Peptidase_M20"/>
</dbReference>
<comment type="similarity">
    <text evidence="1">Belongs to the peptidase M20A family.</text>
</comment>
<feature type="domain" description="Peptidase M20 dimerisation" evidence="6">
    <location>
        <begin position="256"/>
        <end position="401"/>
    </location>
</feature>
<protein>
    <recommendedName>
        <fullName evidence="6">Peptidase M20 dimerisation domain-containing protein</fullName>
    </recommendedName>
</protein>
<keyword evidence="2" id="KW-0645">Protease</keyword>
<dbReference type="GO" id="GO:0043604">
    <property type="term" value="P:amide biosynthetic process"/>
    <property type="evidence" value="ECO:0007669"/>
    <property type="project" value="UniProtKB-ARBA"/>
</dbReference>
<dbReference type="GO" id="GO:0006629">
    <property type="term" value="P:lipid metabolic process"/>
    <property type="evidence" value="ECO:0007669"/>
    <property type="project" value="UniProtKB-ARBA"/>
</dbReference>
<dbReference type="PANTHER" id="PTHR45962:SF1">
    <property type="entry name" value="N-FATTY-ACYL-AMINO ACID SYNTHASE_HYDROLASE PM20D1"/>
    <property type="match status" value="1"/>
</dbReference>
<accession>A0A2A2GD32</accession>
<evidence type="ECO:0000313" key="7">
    <source>
        <dbReference type="EMBL" id="PAU94807.1"/>
    </source>
</evidence>
<dbReference type="EMBL" id="NSKE01000003">
    <property type="protein sequence ID" value="PAU94807.1"/>
    <property type="molecule type" value="Genomic_DNA"/>
</dbReference>
<dbReference type="FunFam" id="3.40.630.10:FF:000027">
    <property type="entry name" value="N-fatty-acyl-amino acid synthase/hydrolase PM20D1"/>
    <property type="match status" value="1"/>
</dbReference>
<organism evidence="7 8">
    <name type="scientific">Fodinibius salipaludis</name>
    <dbReference type="NCBI Taxonomy" id="2032627"/>
    <lineage>
        <taxon>Bacteria</taxon>
        <taxon>Pseudomonadati</taxon>
        <taxon>Balneolota</taxon>
        <taxon>Balneolia</taxon>
        <taxon>Balneolales</taxon>
        <taxon>Balneolaceae</taxon>
        <taxon>Fodinibius</taxon>
    </lineage>
</organism>
<dbReference type="Gene3D" id="3.40.630.10">
    <property type="entry name" value="Zn peptidases"/>
    <property type="match status" value="1"/>
</dbReference>
<evidence type="ECO:0000256" key="2">
    <source>
        <dbReference type="ARBA" id="ARBA00022670"/>
    </source>
</evidence>
<evidence type="ECO:0000313" key="8">
    <source>
        <dbReference type="Proteomes" id="UP000218831"/>
    </source>
</evidence>
<dbReference type="GO" id="GO:0006508">
    <property type="term" value="P:proteolysis"/>
    <property type="evidence" value="ECO:0007669"/>
    <property type="project" value="UniProtKB-KW"/>
</dbReference>
<keyword evidence="5" id="KW-0862">Zinc</keyword>
<dbReference type="GO" id="GO:0005576">
    <property type="term" value="C:extracellular region"/>
    <property type="evidence" value="ECO:0007669"/>
    <property type="project" value="UniProtKB-ARBA"/>
</dbReference>
<gene>
    <name evidence="7" type="ORF">CK503_04865</name>
</gene>
<keyword evidence="8" id="KW-1185">Reference proteome</keyword>
<dbReference type="Pfam" id="PF07687">
    <property type="entry name" value="M20_dimer"/>
    <property type="match status" value="1"/>
</dbReference>
<dbReference type="Gene3D" id="3.30.70.360">
    <property type="match status" value="1"/>
</dbReference>
<sequence length="506" mass="57670">MHLLSIYIEYYFNFTTLHLLHMKYSHCVWFIVVSILVSSCASTKKPSQKHAGSIHSYDLSEEGVIKRLSKSIRHETVSLEDTSEINYKAYEDFIDFLEVEYPSIHDNIERERIGQYSLLYKWEGSNSGLKPAMMIGHYDVVPVKYGDDTLWQYPPFSGEVEDGFVWGRGALDDKSGVMSTMEALEYLTEQGFQPERTFYIALHHDEEVGGVRGAQQIAEHLKEQDIELAYLVDEGLPIAEEILENVEVPLAMIGVASKGSINIELRYTQDGGHSSMPTRSSVIGTLSRAVNRIERKPMKASYRGLIVDTFEPLIPYMTYTQRLAFNNTWLFRGIIKSKLSKNPATNAALRTTAAKTIFEAGFKENVLPVEGRVIINFRIHPNDNVEDVVAYVRDRINNDNIEVRVLDRARNPSPVSSTGAAPYQMLKKTIEESFSQVLVSPSLFIAASDARHFHDLTSNIYRFRPIRARHEDRSRVHGIDERISVDNYMEMIEFQIRLIKNGASEL</sequence>
<comment type="caution">
    <text evidence="7">The sequence shown here is derived from an EMBL/GenBank/DDBJ whole genome shotgun (WGS) entry which is preliminary data.</text>
</comment>
<dbReference type="Proteomes" id="UP000218831">
    <property type="component" value="Unassembled WGS sequence"/>
</dbReference>
<dbReference type="FunFam" id="1.10.150.900:FF:000003">
    <property type="entry name" value="N-fatty-acyl-amino acid synthase/hydrolase PM20D1"/>
    <property type="match status" value="1"/>
</dbReference>
<proteinExistence type="inferred from homology"/>
<dbReference type="Gene3D" id="1.10.150.900">
    <property type="match status" value="1"/>
</dbReference>
<evidence type="ECO:0000259" key="6">
    <source>
        <dbReference type="Pfam" id="PF07687"/>
    </source>
</evidence>
<dbReference type="GO" id="GO:0016810">
    <property type="term" value="F:hydrolase activity, acting on carbon-nitrogen (but not peptide) bonds"/>
    <property type="evidence" value="ECO:0007669"/>
    <property type="project" value="UniProtKB-ARBA"/>
</dbReference>
<dbReference type="GO" id="GO:0006520">
    <property type="term" value="P:amino acid metabolic process"/>
    <property type="evidence" value="ECO:0007669"/>
    <property type="project" value="UniProtKB-ARBA"/>
</dbReference>
<evidence type="ECO:0000256" key="3">
    <source>
        <dbReference type="ARBA" id="ARBA00022723"/>
    </source>
</evidence>
<dbReference type="InterPro" id="IPR047177">
    <property type="entry name" value="Pept_M20A"/>
</dbReference>
<dbReference type="InterPro" id="IPR036264">
    <property type="entry name" value="Bact_exopeptidase_dim_dom"/>
</dbReference>
<evidence type="ECO:0000256" key="1">
    <source>
        <dbReference type="ARBA" id="ARBA00006247"/>
    </source>
</evidence>
<keyword evidence="3" id="KW-0479">Metal-binding</keyword>